<dbReference type="CDD" id="cd09752">
    <property type="entry name" value="Cas5_I-C"/>
    <property type="match status" value="1"/>
</dbReference>
<evidence type="ECO:0000313" key="3">
    <source>
        <dbReference type="EMBL" id="MFD2672614.1"/>
    </source>
</evidence>
<evidence type="ECO:0000256" key="1">
    <source>
        <dbReference type="ARBA" id="ARBA00023118"/>
    </source>
</evidence>
<dbReference type="InterPro" id="IPR010155">
    <property type="entry name" value="CRISPR-assoc_prot_Cas5d"/>
</dbReference>
<proteinExistence type="inferred from homology"/>
<dbReference type="EMBL" id="JBHUMM010000042">
    <property type="protein sequence ID" value="MFD2672614.1"/>
    <property type="molecule type" value="Genomic_DNA"/>
</dbReference>
<comment type="similarity">
    <text evidence="2">Belongs to the CRISPR-associated protein Cas5 family. Subtype I-C/Dvulg subfamily.</text>
</comment>
<evidence type="ECO:0000256" key="2">
    <source>
        <dbReference type="PIRNR" id="PIRNR029950"/>
    </source>
</evidence>
<protein>
    <recommendedName>
        <fullName evidence="2">pre-crRNA processing endonuclease</fullName>
        <ecNumber evidence="2">3.1.-.-</ecNumber>
    </recommendedName>
</protein>
<dbReference type="Gene3D" id="3.30.70.2660">
    <property type="match status" value="1"/>
</dbReference>
<organism evidence="3 4">
    <name type="scientific">Marinicrinis sediminis</name>
    <dbReference type="NCBI Taxonomy" id="1652465"/>
    <lineage>
        <taxon>Bacteria</taxon>
        <taxon>Bacillati</taxon>
        <taxon>Bacillota</taxon>
        <taxon>Bacilli</taxon>
        <taxon>Bacillales</taxon>
        <taxon>Paenibacillaceae</taxon>
    </lineage>
</organism>
<sequence length="236" mass="27616">MRNQIEFEVFGKYALFTDPLTKIGGEKFSYQIPTYQALKGIVESIYWKPTLVWVIDEVRVMNPIQTESKGIRPIEYSGGNTLAYYTYLKDVRYQVKAHFEFNPYREDLAYDRNEHKHHNIAKRAVKAGGRRDIFLGARECQGYVEPCHFGEGKGYYDEANEIAFGVMVHGLNYPDETGQNELQTRLWKPVMRDGVIRFIRPEECEYARKTGEKAVKSFHSNELQSVDELYREIFQE</sequence>
<dbReference type="RefSeq" id="WP_379930177.1">
    <property type="nucleotide sequence ID" value="NZ_JBHUMM010000042.1"/>
</dbReference>
<dbReference type="EC" id="3.1.-.-" evidence="2"/>
<dbReference type="Pfam" id="PF09704">
    <property type="entry name" value="Cas_Cas5d"/>
    <property type="match status" value="1"/>
</dbReference>
<dbReference type="InterPro" id="IPR021124">
    <property type="entry name" value="CRISPR-assoc_prot_Cas5"/>
</dbReference>
<keyword evidence="1 2" id="KW-0051">Antiviral defense</keyword>
<keyword evidence="4" id="KW-1185">Reference proteome</keyword>
<dbReference type="InterPro" id="IPR013422">
    <property type="entry name" value="CRISPR-assoc_prot_Cas5_N"/>
</dbReference>
<name>A0ABW5RDY4_9BACL</name>
<dbReference type="NCBIfam" id="TIGR01876">
    <property type="entry name" value="cas_Cas5d"/>
    <property type="match status" value="1"/>
</dbReference>
<keyword evidence="2" id="KW-0540">Nuclease</keyword>
<comment type="caution">
    <text evidence="3">The sequence shown here is derived from an EMBL/GenBank/DDBJ whole genome shotgun (WGS) entry which is preliminary data.</text>
</comment>
<keyword evidence="2" id="KW-0255">Endonuclease</keyword>
<keyword evidence="2" id="KW-0694">RNA-binding</keyword>
<gene>
    <name evidence="3" type="primary">cas5c</name>
    <name evidence="3" type="ORF">ACFSUC_13680</name>
</gene>
<evidence type="ECO:0000313" key="4">
    <source>
        <dbReference type="Proteomes" id="UP001597497"/>
    </source>
</evidence>
<reference evidence="4" key="1">
    <citation type="journal article" date="2019" name="Int. J. Syst. Evol. Microbiol.">
        <title>The Global Catalogue of Microorganisms (GCM) 10K type strain sequencing project: providing services to taxonomists for standard genome sequencing and annotation.</title>
        <authorList>
            <consortium name="The Broad Institute Genomics Platform"/>
            <consortium name="The Broad Institute Genome Sequencing Center for Infectious Disease"/>
            <person name="Wu L."/>
            <person name="Ma J."/>
        </authorList>
    </citation>
    <scope>NUCLEOTIDE SEQUENCE [LARGE SCALE GENOMIC DNA]</scope>
    <source>
        <strain evidence="4">KCTC 33676</strain>
    </source>
</reference>
<accession>A0ABW5RDY4</accession>
<keyword evidence="2" id="KW-0378">Hydrolase</keyword>
<comment type="function">
    <text evidence="2">CRISPR (clustered regularly interspaced short palindromic repeat) is an adaptive immune system that provides protection against mobile genetic elements (viruses, transposable elements and conjugative plasmids). CRISPR clusters contain spacers, sequences complementary to antecedent mobile elements, and target invading nucleic acids. CRISPR clusters are transcribed and processed into CRISPR RNA (crRNA).</text>
</comment>
<dbReference type="PIRSF" id="PIRSF029950">
    <property type="entry name" value="Cas_CT1134"/>
    <property type="match status" value="1"/>
</dbReference>
<dbReference type="Proteomes" id="UP001597497">
    <property type="component" value="Unassembled WGS sequence"/>
</dbReference>
<dbReference type="NCBIfam" id="TIGR02593">
    <property type="entry name" value="CRISPR_cas5"/>
    <property type="match status" value="1"/>
</dbReference>